<feature type="transmembrane region" description="Helical" evidence="1">
    <location>
        <begin position="111"/>
        <end position="130"/>
    </location>
</feature>
<dbReference type="InterPro" id="IPR037522">
    <property type="entry name" value="HD_GYP_dom"/>
</dbReference>
<dbReference type="RefSeq" id="WP_091543490.1">
    <property type="nucleotide sequence ID" value="NZ_FMUS01000014.1"/>
</dbReference>
<dbReference type="NCBIfam" id="TIGR00277">
    <property type="entry name" value="HDIG"/>
    <property type="match status" value="1"/>
</dbReference>
<dbReference type="SMART" id="SM00471">
    <property type="entry name" value="HDc"/>
    <property type="match status" value="1"/>
</dbReference>
<feature type="transmembrane region" description="Helical" evidence="1">
    <location>
        <begin position="142"/>
        <end position="164"/>
    </location>
</feature>
<feature type="transmembrane region" description="Helical" evidence="1">
    <location>
        <begin position="39"/>
        <end position="63"/>
    </location>
</feature>
<gene>
    <name evidence="4" type="ORF">SAMN03080606_02336</name>
</gene>
<organism evidence="4 5">
    <name type="scientific">Alkaliphilus peptidifermentans DSM 18978</name>
    <dbReference type="NCBI Taxonomy" id="1120976"/>
    <lineage>
        <taxon>Bacteria</taxon>
        <taxon>Bacillati</taxon>
        <taxon>Bacillota</taxon>
        <taxon>Clostridia</taxon>
        <taxon>Peptostreptococcales</taxon>
        <taxon>Natronincolaceae</taxon>
        <taxon>Alkaliphilus</taxon>
    </lineage>
</organism>
<dbReference type="PANTHER" id="PTHR43155">
    <property type="entry name" value="CYCLIC DI-GMP PHOSPHODIESTERASE PA4108-RELATED"/>
    <property type="match status" value="1"/>
</dbReference>
<dbReference type="SUPFAM" id="SSF109604">
    <property type="entry name" value="HD-domain/PDEase-like"/>
    <property type="match status" value="1"/>
</dbReference>
<feature type="domain" description="HD" evidence="2">
    <location>
        <begin position="254"/>
        <end position="376"/>
    </location>
</feature>
<accession>A0A1G5ICY3</accession>
<evidence type="ECO:0000259" key="3">
    <source>
        <dbReference type="PROSITE" id="PS51832"/>
    </source>
</evidence>
<dbReference type="InterPro" id="IPR048430">
    <property type="entry name" value="MASE9"/>
</dbReference>
<name>A0A1G5ICY3_9FIRM</name>
<reference evidence="4 5" key="1">
    <citation type="submission" date="2016-10" db="EMBL/GenBank/DDBJ databases">
        <authorList>
            <person name="de Groot N.N."/>
        </authorList>
    </citation>
    <scope>NUCLEOTIDE SEQUENCE [LARGE SCALE GENOMIC DNA]</scope>
    <source>
        <strain evidence="4 5">DSM 18978</strain>
    </source>
</reference>
<dbReference type="Pfam" id="PF13487">
    <property type="entry name" value="HD_5"/>
    <property type="match status" value="1"/>
</dbReference>
<dbReference type="AlphaFoldDB" id="A0A1G5ICY3"/>
<dbReference type="PROSITE" id="PS51831">
    <property type="entry name" value="HD"/>
    <property type="match status" value="1"/>
</dbReference>
<dbReference type="InterPro" id="IPR006674">
    <property type="entry name" value="HD_domain"/>
</dbReference>
<feature type="domain" description="HD-GYP" evidence="3">
    <location>
        <begin position="232"/>
        <end position="427"/>
    </location>
</feature>
<feature type="transmembrane region" description="Helical" evidence="1">
    <location>
        <begin position="12"/>
        <end position="32"/>
    </location>
</feature>
<dbReference type="PANTHER" id="PTHR43155:SF2">
    <property type="entry name" value="CYCLIC DI-GMP PHOSPHODIESTERASE PA4108"/>
    <property type="match status" value="1"/>
</dbReference>
<sequence length="429" mass="48495">MEHLPKNARLYIIFIISLAFIFGILLLLNYTVPTIQSFLLFLFLSFLMESMAVLMPNGVAVSVGYAVDLTTMIVLGPLGAALCSCFGMMLRYTKVSNEDRRHIGNTPLYKTLFNGSQCLLSIGLASIVYYSFNTSVGDPFFYLNIVPLFTAILTYLIINTSIMTKLFSILHKQSFKEMFVNNIKWTLPNSFVIATLGIFISILYLHYGSMIMLLFFGPLMLARHSFKMYLDMKNLYMETVYALTKAVEAKDPYTDGHSKRVAELSVRLGEFMDLPQQKIETIKTAALLHDIGKIGIEDSILNKAGKLNDYEIDKIKSHPAIGVNILNEVDFLKDVKLLIYCHHERYDGNGYPDRLGGDDVPKEAYILSVADAFDAMTSDRSYRKAMEVTKALSIIQEEAGRQFHPEIASLFLRMLQMEEDKNNSEAITI</sequence>
<dbReference type="EMBL" id="FMUS01000014">
    <property type="protein sequence ID" value="SCY73621.1"/>
    <property type="molecule type" value="Genomic_DNA"/>
</dbReference>
<dbReference type="InterPro" id="IPR003607">
    <property type="entry name" value="HD/PDEase_dom"/>
</dbReference>
<proteinExistence type="predicted"/>
<keyword evidence="1" id="KW-0812">Transmembrane</keyword>
<evidence type="ECO:0000259" key="2">
    <source>
        <dbReference type="PROSITE" id="PS51831"/>
    </source>
</evidence>
<dbReference type="InterPro" id="IPR006675">
    <property type="entry name" value="HDIG_dom"/>
</dbReference>
<dbReference type="CDD" id="cd00077">
    <property type="entry name" value="HDc"/>
    <property type="match status" value="1"/>
</dbReference>
<evidence type="ECO:0000313" key="5">
    <source>
        <dbReference type="Proteomes" id="UP000198636"/>
    </source>
</evidence>
<feature type="transmembrane region" description="Helical" evidence="1">
    <location>
        <begin position="185"/>
        <end position="204"/>
    </location>
</feature>
<dbReference type="STRING" id="1120976.SAMN03080606_02336"/>
<feature type="transmembrane region" description="Helical" evidence="1">
    <location>
        <begin position="69"/>
        <end position="90"/>
    </location>
</feature>
<dbReference type="Pfam" id="PF20972">
    <property type="entry name" value="MASE9"/>
    <property type="match status" value="1"/>
</dbReference>
<dbReference type="Gene3D" id="1.10.3210.10">
    <property type="entry name" value="Hypothetical protein af1432"/>
    <property type="match status" value="1"/>
</dbReference>
<dbReference type="PROSITE" id="PS51832">
    <property type="entry name" value="HD_GYP"/>
    <property type="match status" value="1"/>
</dbReference>
<protein>
    <submittedName>
        <fullName evidence="4">HDIG domain-containing protein</fullName>
    </submittedName>
</protein>
<keyword evidence="1" id="KW-1133">Transmembrane helix</keyword>
<dbReference type="OrthoDB" id="9804747at2"/>
<evidence type="ECO:0000313" key="4">
    <source>
        <dbReference type="EMBL" id="SCY73621.1"/>
    </source>
</evidence>
<evidence type="ECO:0000256" key="1">
    <source>
        <dbReference type="SAM" id="Phobius"/>
    </source>
</evidence>
<keyword evidence="5" id="KW-1185">Reference proteome</keyword>
<dbReference type="Proteomes" id="UP000198636">
    <property type="component" value="Unassembled WGS sequence"/>
</dbReference>
<keyword evidence="1" id="KW-0472">Membrane</keyword>